<evidence type="ECO:0000256" key="12">
    <source>
        <dbReference type="RuleBase" id="RU366029"/>
    </source>
</evidence>
<keyword evidence="9 12" id="KW-1133">Transmembrane helix</keyword>
<organism evidence="17 18">
    <name type="scientific">Caerostris darwini</name>
    <dbReference type="NCBI Taxonomy" id="1538125"/>
    <lineage>
        <taxon>Eukaryota</taxon>
        <taxon>Metazoa</taxon>
        <taxon>Ecdysozoa</taxon>
        <taxon>Arthropoda</taxon>
        <taxon>Chelicerata</taxon>
        <taxon>Arachnida</taxon>
        <taxon>Araneae</taxon>
        <taxon>Araneomorphae</taxon>
        <taxon>Entelegynae</taxon>
        <taxon>Araneoidea</taxon>
        <taxon>Araneidae</taxon>
        <taxon>Caerostris</taxon>
    </lineage>
</organism>
<gene>
    <name evidence="17" type="primary">RPN2</name>
    <name evidence="17" type="ORF">CDAR_417691</name>
</gene>
<keyword evidence="8 12" id="KW-0256">Endoplasmic reticulum</keyword>
<feature type="domain" description="Ribophorin II N-terminal" evidence="13">
    <location>
        <begin position="30"/>
        <end position="260"/>
    </location>
</feature>
<feature type="chain" id="PRO_5043097198" description="Dolichyl-diphosphooligosaccharide--protein glycosyltransferase subunit 2" evidence="12">
    <location>
        <begin position="24"/>
        <end position="660"/>
    </location>
</feature>
<accession>A0AAV4V9S2</accession>
<dbReference type="PANTHER" id="PTHR12640">
    <property type="entry name" value="RIBOPHORIN II"/>
    <property type="match status" value="1"/>
</dbReference>
<feature type="domain" description="Ribophorin II third" evidence="14">
    <location>
        <begin position="382"/>
        <end position="507"/>
    </location>
</feature>
<dbReference type="Pfam" id="PF25147">
    <property type="entry name" value="Ribophorin_II_C"/>
    <property type="match status" value="1"/>
</dbReference>
<evidence type="ECO:0000256" key="10">
    <source>
        <dbReference type="ARBA" id="ARBA00023136"/>
    </source>
</evidence>
<evidence type="ECO:0000256" key="2">
    <source>
        <dbReference type="ARBA" id="ARBA00004477"/>
    </source>
</evidence>
<evidence type="ECO:0000256" key="5">
    <source>
        <dbReference type="ARBA" id="ARBA00017612"/>
    </source>
</evidence>
<evidence type="ECO:0000259" key="16">
    <source>
        <dbReference type="Pfam" id="PF25147"/>
    </source>
</evidence>
<evidence type="ECO:0000256" key="3">
    <source>
        <dbReference type="ARBA" id="ARBA00004922"/>
    </source>
</evidence>
<keyword evidence="10 12" id="KW-0472">Membrane</keyword>
<feature type="signal peptide" evidence="12">
    <location>
        <begin position="1"/>
        <end position="23"/>
    </location>
</feature>
<dbReference type="InterPro" id="IPR055374">
    <property type="entry name" value="Ribophorin_II_3rd"/>
</dbReference>
<evidence type="ECO:0000259" key="14">
    <source>
        <dbReference type="Pfam" id="PF23860"/>
    </source>
</evidence>
<dbReference type="EMBL" id="BPLQ01012678">
    <property type="protein sequence ID" value="GIY67000.1"/>
    <property type="molecule type" value="Genomic_DNA"/>
</dbReference>
<reference evidence="17 18" key="1">
    <citation type="submission" date="2021-06" db="EMBL/GenBank/DDBJ databases">
        <title>Caerostris darwini draft genome.</title>
        <authorList>
            <person name="Kono N."/>
            <person name="Arakawa K."/>
        </authorList>
    </citation>
    <scope>NUCLEOTIDE SEQUENCE [LARGE SCALE GENOMIC DNA]</scope>
</reference>
<feature type="transmembrane region" description="Helical" evidence="12">
    <location>
        <begin position="577"/>
        <end position="601"/>
    </location>
</feature>
<comment type="similarity">
    <text evidence="4 12">Belongs to the SWP1 family.</text>
</comment>
<evidence type="ECO:0000313" key="17">
    <source>
        <dbReference type="EMBL" id="GIY67000.1"/>
    </source>
</evidence>
<evidence type="ECO:0000256" key="7">
    <source>
        <dbReference type="ARBA" id="ARBA00022729"/>
    </source>
</evidence>
<evidence type="ECO:0000256" key="6">
    <source>
        <dbReference type="ARBA" id="ARBA00022692"/>
    </source>
</evidence>
<keyword evidence="7 12" id="KW-0732">Signal</keyword>
<feature type="transmembrane region" description="Helical" evidence="12">
    <location>
        <begin position="544"/>
        <end position="565"/>
    </location>
</feature>
<dbReference type="InterPro" id="IPR055373">
    <property type="entry name" value="Ribophorin_II_N"/>
</dbReference>
<dbReference type="GO" id="GO:0008250">
    <property type="term" value="C:oligosaccharyltransferase complex"/>
    <property type="evidence" value="ECO:0007669"/>
    <property type="project" value="UniProtKB-UniRule"/>
</dbReference>
<evidence type="ECO:0000259" key="13">
    <source>
        <dbReference type="Pfam" id="PF05817"/>
    </source>
</evidence>
<evidence type="ECO:0000256" key="9">
    <source>
        <dbReference type="ARBA" id="ARBA00022989"/>
    </source>
</evidence>
<evidence type="ECO:0000259" key="15">
    <source>
        <dbReference type="Pfam" id="PF23861"/>
    </source>
</evidence>
<name>A0AAV4V9S2_9ARAC</name>
<evidence type="ECO:0000313" key="18">
    <source>
        <dbReference type="Proteomes" id="UP001054837"/>
    </source>
</evidence>
<evidence type="ECO:0000256" key="4">
    <source>
        <dbReference type="ARBA" id="ARBA00009038"/>
    </source>
</evidence>
<protein>
    <recommendedName>
        <fullName evidence="5 12">Dolichyl-diphosphooligosaccharide--protein glycosyltransferase subunit 2</fullName>
    </recommendedName>
    <alternativeName>
        <fullName evidence="12">Ribophorin-2</fullName>
    </alternativeName>
</protein>
<dbReference type="InterPro" id="IPR056790">
    <property type="entry name" value="Ribophorin_II_C"/>
</dbReference>
<comment type="subunit">
    <text evidence="11">Component of the oligosaccharyltransferase (OST) complex. OST exists in two different complex forms which contain common core subunits RPN1, RPN2, OST48, OST4, DAD1 and TMEM258, either STT3A or STT3B as catalytic subunits, and form-specific accessory subunits. STT3A complex assembly occurs through the formation of 3 subcomplexes. Subcomplex 1 contains RPN1 and TMEM258, subcomplex 2 contains the STT3A-specific subunits STT3A, DC2/OSTC, and KCP2 as well as the core subunit OST4, and subcomplex 3 contains RPN2, DAD1, and OST48. The STT3A complex can form stable complexes with the Sec61 complex or with both the Sec61 and TRAP complexes. Interacts with DDI2. Interacts with TMEM35A/NACHO.</text>
</comment>
<dbReference type="PANTHER" id="PTHR12640:SF0">
    <property type="entry name" value="DOLICHYL-DIPHOSPHOOLIGOSACCHARIDE--PROTEIN GLYCOSYLTRANSFERASE SUBUNIT 2"/>
    <property type="match status" value="1"/>
</dbReference>
<feature type="domain" description="Ribophorin II C-terminal" evidence="16">
    <location>
        <begin position="534"/>
        <end position="613"/>
    </location>
</feature>
<evidence type="ECO:0000256" key="8">
    <source>
        <dbReference type="ARBA" id="ARBA00022824"/>
    </source>
</evidence>
<comment type="function">
    <text evidence="1 12">Subunit of the oligosaccharyl transferase (OST) complex that catalyzes the initial transfer of a defined glycan (Glc(3)Man(9)GlcNAc(2) in eukaryotes) from the lipid carrier dolichol-pyrophosphate to an asparagine residue within an Asn-X-Ser/Thr consensus motif in nascent polypeptide chains, the first step in protein N-glycosylation. N-glycosylation occurs cotranslationally and the complex associates with the Sec61 complex at the channel-forming translocon complex that mediates protein translocation across the endoplasmic reticulum (ER). All subunits are required for a maximal enzyme activity.</text>
</comment>
<comment type="subcellular location">
    <subcellularLocation>
        <location evidence="2 12">Endoplasmic reticulum membrane</location>
        <topology evidence="2 12">Multi-pass membrane protein</topology>
    </subcellularLocation>
</comment>
<proteinExistence type="inferred from homology"/>
<dbReference type="Pfam" id="PF23861">
    <property type="entry name" value="Ribophorin_II_2nd"/>
    <property type="match status" value="1"/>
</dbReference>
<sequence length="660" mass="73022">MICTRKAICVVFLLAVFGTACRALTPSTFLTNADQQRLKKILSTAFPLSELVTAHYAVLGYSLLSEKLSEDPCKFFDSKIDKKRLDTIFHASSGAKYVPNCKLTVTGLQQVLDAAISEDSSMQEIYHAVLSLRNLNLKIDSAKVAKVLTATLKRDDSVINLGYAFNVASVLQKDFKSFFERVEDAIVQADEVDGKYLQFEGGLGITATTISGVYRLAEVAKAAPALTADQAVKFTNYFLSRKFVQSVKGAAQLLDVLKIFATNKYHIPVAVTLASNSALSDENPNIQVRITNVLGASLGPLTVTVDSAKRLGDNAVVMSKKAFQAVKGSNILYSLNFMEIKPLRGFYTVSINALPSKADPKLIGNTGAKISVKVMTEVVVESAEIGTSFIDQVSSTKSTSIVYPKESVNFDVDTHQKISLKFSLKDKNAKSQPLIVHQAFIMFTNQKTNQEVVFVIDHDSSGGYKYDLDVKSKEKDFQFASGVYDIYIIIGDPVLKNPFMWKLGQVTFTFSAPAAAPSLHENPYDPKPEIKHMFREKDKTPPSIVSNTFSVLCMAPLLLLFILWIKLGANLSNFPCSLASVGFHLGLLSIFGLFVCFWLHLNMFSTLKYLLPLVNQRHSYTIFDSYSSEKIQFLLQHCFDIFQISRIVDFNTYNKSGCSL</sequence>
<dbReference type="GO" id="GO:0006487">
    <property type="term" value="P:protein N-linked glycosylation"/>
    <property type="evidence" value="ECO:0007669"/>
    <property type="project" value="UniProtKB-UniRule"/>
</dbReference>
<dbReference type="InterPro" id="IPR055375">
    <property type="entry name" value="Ribophorin_II_2nd"/>
</dbReference>
<dbReference type="InterPro" id="IPR008814">
    <property type="entry name" value="Swp1"/>
</dbReference>
<dbReference type="AlphaFoldDB" id="A0AAV4V9S2"/>
<evidence type="ECO:0000256" key="11">
    <source>
        <dbReference type="ARBA" id="ARBA00046750"/>
    </source>
</evidence>
<dbReference type="Proteomes" id="UP001054837">
    <property type="component" value="Unassembled WGS sequence"/>
</dbReference>
<comment type="caution">
    <text evidence="17">The sequence shown here is derived from an EMBL/GenBank/DDBJ whole genome shotgun (WGS) entry which is preliminary data.</text>
</comment>
<dbReference type="PROSITE" id="PS51257">
    <property type="entry name" value="PROKAR_LIPOPROTEIN"/>
    <property type="match status" value="1"/>
</dbReference>
<dbReference type="Pfam" id="PF05817">
    <property type="entry name" value="Ribophorin_II"/>
    <property type="match status" value="1"/>
</dbReference>
<dbReference type="Pfam" id="PF23860">
    <property type="entry name" value="Ribophorin_II_3rd"/>
    <property type="match status" value="1"/>
</dbReference>
<feature type="domain" description="Ribophorin II second" evidence="15">
    <location>
        <begin position="269"/>
        <end position="374"/>
    </location>
</feature>
<comment type="pathway">
    <text evidence="3 12">Protein modification; protein glycosylation.</text>
</comment>
<keyword evidence="6 12" id="KW-0812">Transmembrane</keyword>
<keyword evidence="18" id="KW-1185">Reference proteome</keyword>
<evidence type="ECO:0000256" key="1">
    <source>
        <dbReference type="ARBA" id="ARBA00002791"/>
    </source>
</evidence>